<feature type="transmembrane region" description="Helical" evidence="1">
    <location>
        <begin position="120"/>
        <end position="140"/>
    </location>
</feature>
<name>A0A139N2K6_STRCR</name>
<dbReference type="Pfam" id="PF10086">
    <property type="entry name" value="YhfC"/>
    <property type="match status" value="1"/>
</dbReference>
<dbReference type="RefSeq" id="WP_061422525.1">
    <property type="nucleotide sequence ID" value="NZ_KQ969062.1"/>
</dbReference>
<evidence type="ECO:0000256" key="1">
    <source>
        <dbReference type="SAM" id="Phobius"/>
    </source>
</evidence>
<evidence type="ECO:0008006" key="4">
    <source>
        <dbReference type="Google" id="ProtNLM"/>
    </source>
</evidence>
<dbReference type="InterPro" id="IPR011397">
    <property type="entry name" value="YhfC"/>
</dbReference>
<feature type="transmembrane region" description="Helical" evidence="1">
    <location>
        <begin position="222"/>
        <end position="242"/>
    </location>
</feature>
<feature type="transmembrane region" description="Helical" evidence="1">
    <location>
        <begin position="167"/>
        <end position="190"/>
    </location>
</feature>
<gene>
    <name evidence="2" type="ORF">SCRDD08_00790</name>
</gene>
<keyword evidence="1" id="KW-1133">Transmembrane helix</keyword>
<dbReference type="STRING" id="45634.SCRDD08_00790"/>
<comment type="caution">
    <text evidence="2">The sequence shown here is derived from an EMBL/GenBank/DDBJ whole genome shotgun (WGS) entry which is preliminary data.</text>
</comment>
<feature type="transmembrane region" description="Helical" evidence="1">
    <location>
        <begin position="30"/>
        <end position="49"/>
    </location>
</feature>
<evidence type="ECO:0000313" key="3">
    <source>
        <dbReference type="Proteomes" id="UP000070377"/>
    </source>
</evidence>
<dbReference type="AlphaFoldDB" id="A0A139N2K6"/>
<feature type="transmembrane region" description="Helical" evidence="1">
    <location>
        <begin position="76"/>
        <end position="99"/>
    </location>
</feature>
<dbReference type="PIRSF" id="PIRSF033101">
    <property type="entry name" value="UCP033101"/>
    <property type="match status" value="1"/>
</dbReference>
<sequence>MLQTHILIAMVLILAAVVIPVIYFKKTKQISLLVFLLGGGGFYLSSQIFENLLHRLVLQPQADGTIALMKNAPLLYVLYGIATAAIFEETARYVIFRYLQKKRPLTIGDSLAYGLGHGGLEALFIGISGLLSLFVLAHLVSQGDSTLLAQLPQATISYVQKLQAGQIYLLAFERILALAIQVFLTFWVWAAVKDKKILYFLAALGFHALIDLAPALVQVGWLTQPILVEVIILVEFLALVFLTKKFLLVNIFDTKGKNA</sequence>
<accession>A0A139N2K6</accession>
<keyword evidence="1" id="KW-0812">Transmembrane</keyword>
<dbReference type="PATRIC" id="fig|45634.12.peg.822"/>
<feature type="transmembrane region" description="Helical" evidence="1">
    <location>
        <begin position="6"/>
        <end position="23"/>
    </location>
</feature>
<reference evidence="2 3" key="1">
    <citation type="submission" date="2016-01" db="EMBL/GenBank/DDBJ databases">
        <title>Highly variable Streptococcus oralis are common among viridans streptococci isolated from primates.</title>
        <authorList>
            <person name="Denapaite D."/>
            <person name="Rieger M."/>
            <person name="Koendgen S."/>
            <person name="Brueckner R."/>
            <person name="Ochigava I."/>
            <person name="Kappeler P."/>
            <person name="Maetz-Rensing K."/>
            <person name="Leendertz F."/>
            <person name="Hakenbeck R."/>
        </authorList>
    </citation>
    <scope>NUCLEOTIDE SEQUENCE [LARGE SCALE GENOMIC DNA]</scope>
    <source>
        <strain evidence="2 3">DD08</strain>
    </source>
</reference>
<evidence type="ECO:0000313" key="2">
    <source>
        <dbReference type="EMBL" id="KXT70240.1"/>
    </source>
</evidence>
<dbReference type="EMBL" id="LQRD01000028">
    <property type="protein sequence ID" value="KXT70240.1"/>
    <property type="molecule type" value="Genomic_DNA"/>
</dbReference>
<feature type="transmembrane region" description="Helical" evidence="1">
    <location>
        <begin position="197"/>
        <end position="216"/>
    </location>
</feature>
<keyword evidence="1" id="KW-0472">Membrane</keyword>
<protein>
    <recommendedName>
        <fullName evidence="4">YhfC family intramembrane metalloprotease</fullName>
    </recommendedName>
</protein>
<organism evidence="2 3">
    <name type="scientific">Streptococcus cristatus</name>
    <dbReference type="NCBI Taxonomy" id="45634"/>
    <lineage>
        <taxon>Bacteria</taxon>
        <taxon>Bacillati</taxon>
        <taxon>Bacillota</taxon>
        <taxon>Bacilli</taxon>
        <taxon>Lactobacillales</taxon>
        <taxon>Streptococcaceae</taxon>
        <taxon>Streptococcus</taxon>
    </lineage>
</organism>
<proteinExistence type="predicted"/>
<dbReference type="Proteomes" id="UP000070377">
    <property type="component" value="Unassembled WGS sequence"/>
</dbReference>